<accession>A0A6A5XUI8</accession>
<evidence type="ECO:0000313" key="1">
    <source>
        <dbReference type="EMBL" id="KAF2016613.1"/>
    </source>
</evidence>
<dbReference type="Proteomes" id="UP000799778">
    <property type="component" value="Unassembled WGS sequence"/>
</dbReference>
<keyword evidence="2" id="KW-1185">Reference proteome</keyword>
<dbReference type="AlphaFoldDB" id="A0A6A5XUI8"/>
<evidence type="ECO:0000313" key="2">
    <source>
        <dbReference type="Proteomes" id="UP000799778"/>
    </source>
</evidence>
<gene>
    <name evidence="1" type="ORF">BU24DRAFT_206580</name>
</gene>
<name>A0A6A5XUI8_9PLEO</name>
<reference evidence="1" key="1">
    <citation type="journal article" date="2020" name="Stud. Mycol.">
        <title>101 Dothideomycetes genomes: a test case for predicting lifestyles and emergence of pathogens.</title>
        <authorList>
            <person name="Haridas S."/>
            <person name="Albert R."/>
            <person name="Binder M."/>
            <person name="Bloem J."/>
            <person name="Labutti K."/>
            <person name="Salamov A."/>
            <person name="Andreopoulos B."/>
            <person name="Baker S."/>
            <person name="Barry K."/>
            <person name="Bills G."/>
            <person name="Bluhm B."/>
            <person name="Cannon C."/>
            <person name="Castanera R."/>
            <person name="Culley D."/>
            <person name="Daum C."/>
            <person name="Ezra D."/>
            <person name="Gonzalez J."/>
            <person name="Henrissat B."/>
            <person name="Kuo A."/>
            <person name="Liang C."/>
            <person name="Lipzen A."/>
            <person name="Lutzoni F."/>
            <person name="Magnuson J."/>
            <person name="Mondo S."/>
            <person name="Nolan M."/>
            <person name="Ohm R."/>
            <person name="Pangilinan J."/>
            <person name="Park H.-J."/>
            <person name="Ramirez L."/>
            <person name="Alfaro M."/>
            <person name="Sun H."/>
            <person name="Tritt A."/>
            <person name="Yoshinaga Y."/>
            <person name="Zwiers L.-H."/>
            <person name="Turgeon B."/>
            <person name="Goodwin S."/>
            <person name="Spatafora J."/>
            <person name="Crous P."/>
            <person name="Grigoriev I."/>
        </authorList>
    </citation>
    <scope>NUCLEOTIDE SEQUENCE</scope>
    <source>
        <strain evidence="1">CBS 175.79</strain>
    </source>
</reference>
<organism evidence="1 2">
    <name type="scientific">Aaosphaeria arxii CBS 175.79</name>
    <dbReference type="NCBI Taxonomy" id="1450172"/>
    <lineage>
        <taxon>Eukaryota</taxon>
        <taxon>Fungi</taxon>
        <taxon>Dikarya</taxon>
        <taxon>Ascomycota</taxon>
        <taxon>Pezizomycotina</taxon>
        <taxon>Dothideomycetes</taxon>
        <taxon>Pleosporomycetidae</taxon>
        <taxon>Pleosporales</taxon>
        <taxon>Pleosporales incertae sedis</taxon>
        <taxon>Aaosphaeria</taxon>
    </lineage>
</organism>
<sequence>MALRPSFILAPSLFFSNFFMSATSISSSILSSSISSSPRPQFFPPRFRPPQFCPPHPTFDRIFHLFADFRTSTHSSFLLSSIPCASLCPFSTTYSPQRGY</sequence>
<dbReference type="GeneID" id="54279277"/>
<dbReference type="RefSeq" id="XP_033384952.1">
    <property type="nucleotide sequence ID" value="XM_033521880.1"/>
</dbReference>
<proteinExistence type="predicted"/>
<dbReference type="EMBL" id="ML978069">
    <property type="protein sequence ID" value="KAF2016613.1"/>
    <property type="molecule type" value="Genomic_DNA"/>
</dbReference>
<protein>
    <submittedName>
        <fullName evidence="1">Uncharacterized protein</fullName>
    </submittedName>
</protein>